<feature type="transmembrane region" description="Helical" evidence="10">
    <location>
        <begin position="1137"/>
        <end position="1158"/>
    </location>
</feature>
<feature type="transmembrane region" description="Helical" evidence="10">
    <location>
        <begin position="501"/>
        <end position="519"/>
    </location>
</feature>
<dbReference type="Pfam" id="PF08370">
    <property type="entry name" value="PDR_assoc"/>
    <property type="match status" value="1"/>
</dbReference>
<feature type="transmembrane region" description="Helical" evidence="10">
    <location>
        <begin position="443"/>
        <end position="463"/>
    </location>
</feature>
<dbReference type="eggNOG" id="KOG0065">
    <property type="taxonomic scope" value="Eukaryota"/>
</dbReference>
<dbReference type="PANTHER" id="PTHR19241">
    <property type="entry name" value="ATP-BINDING CASSETTE TRANSPORTER"/>
    <property type="match status" value="1"/>
</dbReference>
<dbReference type="Pfam" id="PF19055">
    <property type="entry name" value="ABC2_membrane_7"/>
    <property type="match status" value="1"/>
</dbReference>
<keyword evidence="5 10" id="KW-0812">Transmembrane</keyword>
<evidence type="ECO:0000313" key="14">
    <source>
        <dbReference type="Proteomes" id="UP000011087"/>
    </source>
</evidence>
<proteinExistence type="inferred from homology"/>
<comment type="similarity">
    <text evidence="3">Belongs to the ABC transporter superfamily. ABCG family. PDR (TC 3.A.1.205) subfamily.</text>
</comment>
<accession>L1IAB1</accession>
<keyword evidence="4" id="KW-0813">Transport</keyword>
<feature type="transmembrane region" description="Helical" evidence="10">
    <location>
        <begin position="1104"/>
        <end position="1131"/>
    </location>
</feature>
<evidence type="ECO:0000256" key="2">
    <source>
        <dbReference type="ARBA" id="ARBA00004229"/>
    </source>
</evidence>
<dbReference type="EnsemblProtists" id="EKX33201">
    <property type="protein sequence ID" value="EKX33201"/>
    <property type="gene ID" value="GUITHDRAFT_81653"/>
</dbReference>
<dbReference type="KEGG" id="gtt:GUITHDRAFT_81653"/>
<dbReference type="OrthoDB" id="66620at2759"/>
<dbReference type="InterPro" id="IPR013525">
    <property type="entry name" value="ABC2_TM"/>
</dbReference>
<evidence type="ECO:0000256" key="6">
    <source>
        <dbReference type="ARBA" id="ARBA00022741"/>
    </source>
</evidence>
<evidence type="ECO:0000256" key="4">
    <source>
        <dbReference type="ARBA" id="ARBA00022448"/>
    </source>
</evidence>
<feature type="transmembrane region" description="Helical" evidence="10">
    <location>
        <begin position="1170"/>
        <end position="1197"/>
    </location>
</feature>
<feature type="transmembrane region" description="Helical" evidence="10">
    <location>
        <begin position="1063"/>
        <end position="1083"/>
    </location>
</feature>
<dbReference type="GO" id="GO:0005524">
    <property type="term" value="F:ATP binding"/>
    <property type="evidence" value="ECO:0007669"/>
    <property type="project" value="UniProtKB-KW"/>
</dbReference>
<evidence type="ECO:0000256" key="9">
    <source>
        <dbReference type="ARBA" id="ARBA00023136"/>
    </source>
</evidence>
<dbReference type="InterPro" id="IPR013581">
    <property type="entry name" value="PDR_assoc"/>
</dbReference>
<dbReference type="GO" id="GO:0016887">
    <property type="term" value="F:ATP hydrolysis activity"/>
    <property type="evidence" value="ECO:0007669"/>
    <property type="project" value="InterPro"/>
</dbReference>
<dbReference type="STRING" id="905079.L1IAB1"/>
<evidence type="ECO:0000256" key="8">
    <source>
        <dbReference type="ARBA" id="ARBA00022989"/>
    </source>
</evidence>
<dbReference type="Proteomes" id="UP000011087">
    <property type="component" value="Unassembled WGS sequence"/>
</dbReference>
<keyword evidence="14" id="KW-1185">Reference proteome</keyword>
<dbReference type="RefSeq" id="XP_005820181.1">
    <property type="nucleotide sequence ID" value="XM_005820124.1"/>
</dbReference>
<name>L1IAB1_GUITC</name>
<evidence type="ECO:0000256" key="7">
    <source>
        <dbReference type="ARBA" id="ARBA00022840"/>
    </source>
</evidence>
<comment type="subcellular location">
    <subcellularLocation>
        <location evidence="1">Membrane</location>
        <topology evidence="1">Multi-pass membrane protein</topology>
    </subcellularLocation>
    <subcellularLocation>
        <location evidence="2">Plastid</location>
        <location evidence="2">Chloroplast</location>
    </subcellularLocation>
</comment>
<evidence type="ECO:0000256" key="1">
    <source>
        <dbReference type="ARBA" id="ARBA00004141"/>
    </source>
</evidence>
<dbReference type="GO" id="GO:0009507">
    <property type="term" value="C:chloroplast"/>
    <property type="evidence" value="ECO:0007669"/>
    <property type="project" value="UniProtKB-SubCell"/>
</dbReference>
<evidence type="ECO:0000313" key="13">
    <source>
        <dbReference type="EnsemblProtists" id="EKX33201"/>
    </source>
</evidence>
<dbReference type="InterPro" id="IPR003593">
    <property type="entry name" value="AAA+_ATPase"/>
</dbReference>
<protein>
    <recommendedName>
        <fullName evidence="11">ABC transporter domain-containing protein</fullName>
    </recommendedName>
</protein>
<dbReference type="InterPro" id="IPR027417">
    <property type="entry name" value="P-loop_NTPase"/>
</dbReference>
<evidence type="ECO:0000256" key="3">
    <source>
        <dbReference type="ARBA" id="ARBA00006012"/>
    </source>
</evidence>
<keyword evidence="8 10" id="KW-1133">Transmembrane helix</keyword>
<feature type="domain" description="ABC transporter" evidence="11">
    <location>
        <begin position="2"/>
        <end position="260"/>
    </location>
</feature>
<keyword evidence="9 10" id="KW-0472">Membrane</keyword>
<dbReference type="InterPro" id="IPR003439">
    <property type="entry name" value="ABC_transporter-like_ATP-bd"/>
</dbReference>
<dbReference type="InterPro" id="IPR043926">
    <property type="entry name" value="ABCG_dom"/>
</dbReference>
<dbReference type="PROSITE" id="PS50893">
    <property type="entry name" value="ABC_TRANSPORTER_2"/>
    <property type="match status" value="2"/>
</dbReference>
<keyword evidence="7" id="KW-0067">ATP-binding</keyword>
<dbReference type="SUPFAM" id="SSF52540">
    <property type="entry name" value="P-loop containing nucleoside triphosphate hydrolases"/>
    <property type="match status" value="2"/>
</dbReference>
<keyword evidence="6" id="KW-0547">Nucleotide-binding</keyword>
<feature type="transmembrane region" description="Helical" evidence="10">
    <location>
        <begin position="362"/>
        <end position="383"/>
    </location>
</feature>
<sequence>MLKGLTLQRQKQIMKPVLTKIDTAFAPGKMCLVLGPPHSGKSSMLKSIADILDSSLDLSGSVSFNGVHPARCILPRIVSYTPQVDNHTAVLTVRETLDFAFDCTCSKFVHEVAKKNGLNLLEAKHMGINPRNRVDVVLHYLGLEHCKDTVAGDGTLRGLSGGEKKRLTIAEKLVGTPMVHCMDEITTGLDSSAAFDIIETIRNYCQIFNNTTIISLLQPTPDVVNLFDEVLVLGEEGTLVYHGPVAEARGYFNDVLGFSCPASVPLADFLVFACTDEARNFWDDSKENEPPTCREMSDKWKRSKLNHTYILPRFQLAAEAGRDPQNNPVNMKPWTDVYGASFSTLLRATLTRAVKVKLKNVVLLRGIFIQRVVQSVLIGTIFWQTSNAGLKISMLFMLASILSMSNMYIVDVTAAKRGVFYKHKDSGYFPTWLYTTSEFIVDLPVQVLEVIIIGLITFFFIGFEHSTFPIFFVGLLLVCLAFTNVFKAITAHTRSSAGSHGMAIGFAALCMCFSGYMVTKSTIPDFFIWIYWIVPTPWILKILALNEFKSPGKDGYYDQIAPGTSTRRGDVFLTSFSIPTESYWIWVGCIYIIALVVVSQIVYTLGLHYRRLEDVKPSVVNQRSRPHEARPGKAELDSEMRLNLRGGQQHSSNSGAFAVLEGVRHRPPVVTVLLKNLGYSVEVEQSTEAGKVKQTKQLINQVNAVFEAGKITALMGASGAGKTTLMDVIAGRKTYGSITGEILINGYPQDLKTFARISGYVEQTDIHLPAQTVLEALRFSAVHRLPREMTCREREDVVQAVVDLVELHPILNKMIGVAGAGLSVEQMKRVTIAVEMAANPSVLFLDEPTSGLDTRAARVVIRVIRRIAAAGRTVICTVHQPSQEIFSMFDNLLLLKKGGWVVYNGDMGPEEPNGLDGHAYHTSGNMIRYFEAISPVKCEAGDNPAEYMLDVIGAGINNDGPHEEIDFAAHYQQSEMERRVLEKIENLVPGQEIKFEHTFAAPLSKQLYFSARRWIACYWRTVGYNFNRILVVTIIAFLFSLNITHLDLGKVSTQSDLQSYNGILFAGVFFTCAVQTGMAVAIIGDSKLVMYKELAAGMYSPLSFIFGLTVAEIPWLVAIVFLHTTVFYPLAGLWPSAYYIALYCISLFLFATTFCFWGQMLAALLPNTQTASLVAGPTVGIMVLFCGFFMPVSVIPWPWKLFYYVFPARYGLKAIIPRQFYCSLSCIAERQDPSQLIFCNSPGMTVWDYWSITTQSNVDDSNFFMLILIVFIVGFRTITFLALKHLKHIKR</sequence>
<feature type="transmembrane region" description="Helical" evidence="10">
    <location>
        <begin position="395"/>
        <end position="415"/>
    </location>
</feature>
<feature type="transmembrane region" description="Helical" evidence="10">
    <location>
        <begin position="1263"/>
        <end position="1283"/>
    </location>
</feature>
<gene>
    <name evidence="12" type="ORF">GUITHDRAFT_81653</name>
</gene>
<dbReference type="GO" id="GO:0016020">
    <property type="term" value="C:membrane"/>
    <property type="evidence" value="ECO:0007669"/>
    <property type="project" value="UniProtKB-SubCell"/>
</dbReference>
<evidence type="ECO:0000256" key="10">
    <source>
        <dbReference type="SAM" id="Phobius"/>
    </source>
</evidence>
<dbReference type="OMA" id="ACGYFVQ"/>
<evidence type="ECO:0000313" key="12">
    <source>
        <dbReference type="EMBL" id="EKX33201.1"/>
    </source>
</evidence>
<organism evidence="12">
    <name type="scientific">Guillardia theta (strain CCMP2712)</name>
    <name type="common">Cryptophyte</name>
    <dbReference type="NCBI Taxonomy" id="905079"/>
    <lineage>
        <taxon>Eukaryota</taxon>
        <taxon>Cryptophyceae</taxon>
        <taxon>Pyrenomonadales</taxon>
        <taxon>Geminigeraceae</taxon>
        <taxon>Guillardia</taxon>
    </lineage>
</organism>
<feature type="transmembrane region" description="Helical" evidence="10">
    <location>
        <begin position="526"/>
        <end position="544"/>
    </location>
</feature>
<evidence type="ECO:0000259" key="11">
    <source>
        <dbReference type="PROSITE" id="PS50893"/>
    </source>
</evidence>
<dbReference type="Gene3D" id="3.40.50.300">
    <property type="entry name" value="P-loop containing nucleotide triphosphate hydrolases"/>
    <property type="match status" value="2"/>
</dbReference>
<dbReference type="SMART" id="SM00382">
    <property type="entry name" value="AAA"/>
    <property type="match status" value="2"/>
</dbReference>
<reference evidence="14" key="2">
    <citation type="submission" date="2012-11" db="EMBL/GenBank/DDBJ databases">
        <authorList>
            <person name="Kuo A."/>
            <person name="Curtis B.A."/>
            <person name="Tanifuji G."/>
            <person name="Burki F."/>
            <person name="Gruber A."/>
            <person name="Irimia M."/>
            <person name="Maruyama S."/>
            <person name="Arias M.C."/>
            <person name="Ball S.G."/>
            <person name="Gile G.H."/>
            <person name="Hirakawa Y."/>
            <person name="Hopkins J.F."/>
            <person name="Rensing S.A."/>
            <person name="Schmutz J."/>
            <person name="Symeonidi A."/>
            <person name="Elias M."/>
            <person name="Eveleigh R.J."/>
            <person name="Herman E.K."/>
            <person name="Klute M.J."/>
            <person name="Nakayama T."/>
            <person name="Obornik M."/>
            <person name="Reyes-Prieto A."/>
            <person name="Armbrust E.V."/>
            <person name="Aves S.J."/>
            <person name="Beiko R.G."/>
            <person name="Coutinho P."/>
            <person name="Dacks J.B."/>
            <person name="Durnford D.G."/>
            <person name="Fast N.M."/>
            <person name="Green B.R."/>
            <person name="Grisdale C."/>
            <person name="Hempe F."/>
            <person name="Henrissat B."/>
            <person name="Hoppner M.P."/>
            <person name="Ishida K.-I."/>
            <person name="Kim E."/>
            <person name="Koreny L."/>
            <person name="Kroth P.G."/>
            <person name="Liu Y."/>
            <person name="Malik S.-B."/>
            <person name="Maier U.G."/>
            <person name="McRose D."/>
            <person name="Mock T."/>
            <person name="Neilson J.A."/>
            <person name="Onodera N.T."/>
            <person name="Poole A.M."/>
            <person name="Pritham E.J."/>
            <person name="Richards T.A."/>
            <person name="Rocap G."/>
            <person name="Roy S.W."/>
            <person name="Sarai C."/>
            <person name="Schaack S."/>
            <person name="Shirato S."/>
            <person name="Slamovits C.H."/>
            <person name="Spencer D.F."/>
            <person name="Suzuki S."/>
            <person name="Worden A.Z."/>
            <person name="Zauner S."/>
            <person name="Barry K."/>
            <person name="Bell C."/>
            <person name="Bharti A.K."/>
            <person name="Crow J.A."/>
            <person name="Grimwood J."/>
            <person name="Kramer R."/>
            <person name="Lindquist E."/>
            <person name="Lucas S."/>
            <person name="Salamov A."/>
            <person name="McFadden G.I."/>
            <person name="Lane C.E."/>
            <person name="Keeling P.J."/>
            <person name="Gray M.W."/>
            <person name="Grigoriev I.V."/>
            <person name="Archibald J.M."/>
        </authorList>
    </citation>
    <scope>NUCLEOTIDE SEQUENCE</scope>
    <source>
        <strain evidence="14">CCMP2712</strain>
    </source>
</reference>
<dbReference type="GO" id="GO:0140359">
    <property type="term" value="F:ABC-type transporter activity"/>
    <property type="evidence" value="ECO:0007669"/>
    <property type="project" value="InterPro"/>
</dbReference>
<reference evidence="12 14" key="1">
    <citation type="journal article" date="2012" name="Nature">
        <title>Algal genomes reveal evolutionary mosaicism and the fate of nucleomorphs.</title>
        <authorList>
            <consortium name="DOE Joint Genome Institute"/>
            <person name="Curtis B.A."/>
            <person name="Tanifuji G."/>
            <person name="Burki F."/>
            <person name="Gruber A."/>
            <person name="Irimia M."/>
            <person name="Maruyama S."/>
            <person name="Arias M.C."/>
            <person name="Ball S.G."/>
            <person name="Gile G.H."/>
            <person name="Hirakawa Y."/>
            <person name="Hopkins J.F."/>
            <person name="Kuo A."/>
            <person name="Rensing S.A."/>
            <person name="Schmutz J."/>
            <person name="Symeonidi A."/>
            <person name="Elias M."/>
            <person name="Eveleigh R.J."/>
            <person name="Herman E.K."/>
            <person name="Klute M.J."/>
            <person name="Nakayama T."/>
            <person name="Obornik M."/>
            <person name="Reyes-Prieto A."/>
            <person name="Armbrust E.V."/>
            <person name="Aves S.J."/>
            <person name="Beiko R.G."/>
            <person name="Coutinho P."/>
            <person name="Dacks J.B."/>
            <person name="Durnford D.G."/>
            <person name="Fast N.M."/>
            <person name="Green B.R."/>
            <person name="Grisdale C.J."/>
            <person name="Hempel F."/>
            <person name="Henrissat B."/>
            <person name="Hoppner M.P."/>
            <person name="Ishida K."/>
            <person name="Kim E."/>
            <person name="Koreny L."/>
            <person name="Kroth P.G."/>
            <person name="Liu Y."/>
            <person name="Malik S.B."/>
            <person name="Maier U.G."/>
            <person name="McRose D."/>
            <person name="Mock T."/>
            <person name="Neilson J.A."/>
            <person name="Onodera N.T."/>
            <person name="Poole A.M."/>
            <person name="Pritham E.J."/>
            <person name="Richards T.A."/>
            <person name="Rocap G."/>
            <person name="Roy S.W."/>
            <person name="Sarai C."/>
            <person name="Schaack S."/>
            <person name="Shirato S."/>
            <person name="Slamovits C.H."/>
            <person name="Spencer D.F."/>
            <person name="Suzuki S."/>
            <person name="Worden A.Z."/>
            <person name="Zauner S."/>
            <person name="Barry K."/>
            <person name="Bell C."/>
            <person name="Bharti A.K."/>
            <person name="Crow J.A."/>
            <person name="Grimwood J."/>
            <person name="Kramer R."/>
            <person name="Lindquist E."/>
            <person name="Lucas S."/>
            <person name="Salamov A."/>
            <person name="McFadden G.I."/>
            <person name="Lane C.E."/>
            <person name="Keeling P.J."/>
            <person name="Gray M.W."/>
            <person name="Grigoriev I.V."/>
            <person name="Archibald J.M."/>
        </authorList>
    </citation>
    <scope>NUCLEOTIDE SEQUENCE</scope>
    <source>
        <strain evidence="12 14">CCMP2712</strain>
    </source>
</reference>
<evidence type="ECO:0000256" key="5">
    <source>
        <dbReference type="ARBA" id="ARBA00022692"/>
    </source>
</evidence>
<feature type="transmembrane region" description="Helical" evidence="10">
    <location>
        <begin position="1022"/>
        <end position="1043"/>
    </location>
</feature>
<dbReference type="HOGENOM" id="CLU_000604_35_6_1"/>
<feature type="domain" description="ABC transporter" evidence="11">
    <location>
        <begin position="681"/>
        <end position="922"/>
    </location>
</feature>
<feature type="transmembrane region" description="Helical" evidence="10">
    <location>
        <begin position="470"/>
        <end position="489"/>
    </location>
</feature>
<dbReference type="GeneID" id="17289954"/>
<dbReference type="EMBL" id="JH993151">
    <property type="protein sequence ID" value="EKX33201.1"/>
    <property type="molecule type" value="Genomic_DNA"/>
</dbReference>
<dbReference type="Pfam" id="PF00005">
    <property type="entry name" value="ABC_tran"/>
    <property type="match status" value="2"/>
</dbReference>
<feature type="transmembrane region" description="Helical" evidence="10">
    <location>
        <begin position="583"/>
        <end position="606"/>
    </location>
</feature>
<reference evidence="13" key="3">
    <citation type="submission" date="2016-03" db="UniProtKB">
        <authorList>
            <consortium name="EnsemblProtists"/>
        </authorList>
    </citation>
    <scope>IDENTIFICATION</scope>
</reference>
<dbReference type="PaxDb" id="55529-EKX33201"/>
<dbReference type="Pfam" id="PF01061">
    <property type="entry name" value="ABC2_membrane"/>
    <property type="match status" value="2"/>
</dbReference>